<organism evidence="3 4">
    <name type="scientific">Marihabitans asiaticum</name>
    <dbReference type="NCBI Taxonomy" id="415218"/>
    <lineage>
        <taxon>Bacteria</taxon>
        <taxon>Bacillati</taxon>
        <taxon>Actinomycetota</taxon>
        <taxon>Actinomycetes</taxon>
        <taxon>Micrococcales</taxon>
        <taxon>Intrasporangiaceae</taxon>
        <taxon>Marihabitans</taxon>
    </lineage>
</organism>
<evidence type="ECO:0000313" key="3">
    <source>
        <dbReference type="EMBL" id="TWD17234.1"/>
    </source>
</evidence>
<keyword evidence="2" id="KW-1133">Transmembrane helix</keyword>
<keyword evidence="4" id="KW-1185">Reference proteome</keyword>
<sequence length="173" mass="17789">MVVGSGESASTQAPAGGFGWDAVDTALLDHTALQGDTGLLDGAAHEEALDELVEEEGAELRAMASYELSEQDLADLTEMGREIDALELTWLGSGDVEVAACEGSSPAPGERPDDSTSGPQPAPERPAVVHTDGVADVGARSIPGPLSLALGAVAGLGVLLLRHGSRRPRRENR</sequence>
<dbReference type="RefSeq" id="WP_144855716.1">
    <property type="nucleotide sequence ID" value="NZ_BAAAYT010000002.1"/>
</dbReference>
<accession>A0A560WIA2</accession>
<protein>
    <submittedName>
        <fullName evidence="3">Uncharacterized protein</fullName>
    </submittedName>
</protein>
<name>A0A560WIA2_9MICO</name>
<dbReference type="EMBL" id="VIUW01000001">
    <property type="protein sequence ID" value="TWD17234.1"/>
    <property type="molecule type" value="Genomic_DNA"/>
</dbReference>
<evidence type="ECO:0000313" key="4">
    <source>
        <dbReference type="Proteomes" id="UP000315628"/>
    </source>
</evidence>
<keyword evidence="2" id="KW-0812">Transmembrane</keyword>
<gene>
    <name evidence="3" type="ORF">FB557_0801</name>
</gene>
<dbReference type="Proteomes" id="UP000315628">
    <property type="component" value="Unassembled WGS sequence"/>
</dbReference>
<reference evidence="3 4" key="1">
    <citation type="submission" date="2019-06" db="EMBL/GenBank/DDBJ databases">
        <title>Sequencing the genomes of 1000 actinobacteria strains.</title>
        <authorList>
            <person name="Klenk H.-P."/>
        </authorList>
    </citation>
    <scope>NUCLEOTIDE SEQUENCE [LARGE SCALE GENOMIC DNA]</scope>
    <source>
        <strain evidence="3 4">DSM 18935</strain>
    </source>
</reference>
<feature type="transmembrane region" description="Helical" evidence="2">
    <location>
        <begin position="142"/>
        <end position="161"/>
    </location>
</feature>
<keyword evidence="2" id="KW-0472">Membrane</keyword>
<feature type="region of interest" description="Disordered" evidence="1">
    <location>
        <begin position="99"/>
        <end position="136"/>
    </location>
</feature>
<evidence type="ECO:0000256" key="1">
    <source>
        <dbReference type="SAM" id="MobiDB-lite"/>
    </source>
</evidence>
<proteinExistence type="predicted"/>
<comment type="caution">
    <text evidence="3">The sequence shown here is derived from an EMBL/GenBank/DDBJ whole genome shotgun (WGS) entry which is preliminary data.</text>
</comment>
<evidence type="ECO:0000256" key="2">
    <source>
        <dbReference type="SAM" id="Phobius"/>
    </source>
</evidence>
<dbReference type="AlphaFoldDB" id="A0A560WIA2"/>